<evidence type="ECO:0000313" key="2">
    <source>
        <dbReference type="EMBL" id="SFK55640.1"/>
    </source>
</evidence>
<dbReference type="AlphaFoldDB" id="A0A1I4AHJ2"/>
<dbReference type="Proteomes" id="UP000199025">
    <property type="component" value="Unassembled WGS sequence"/>
</dbReference>
<evidence type="ECO:0000313" key="3">
    <source>
        <dbReference type="Proteomes" id="UP000199025"/>
    </source>
</evidence>
<keyword evidence="3" id="KW-1185">Reference proteome</keyword>
<dbReference type="EMBL" id="FORP01000024">
    <property type="protein sequence ID" value="SFK55640.1"/>
    <property type="molecule type" value="Genomic_DNA"/>
</dbReference>
<name>A0A1I4AHJ2_9PSEU</name>
<reference evidence="2 3" key="1">
    <citation type="submission" date="2016-10" db="EMBL/GenBank/DDBJ databases">
        <authorList>
            <person name="de Groot N.N."/>
        </authorList>
    </citation>
    <scope>NUCLEOTIDE SEQUENCE [LARGE SCALE GENOMIC DNA]</scope>
    <source>
        <strain evidence="2 3">DSM 44468</strain>
    </source>
</reference>
<feature type="region of interest" description="Disordered" evidence="1">
    <location>
        <begin position="1"/>
        <end position="21"/>
    </location>
</feature>
<organism evidence="2 3">
    <name type="scientific">Amycolatopsis sacchari</name>
    <dbReference type="NCBI Taxonomy" id="115433"/>
    <lineage>
        <taxon>Bacteria</taxon>
        <taxon>Bacillati</taxon>
        <taxon>Actinomycetota</taxon>
        <taxon>Actinomycetes</taxon>
        <taxon>Pseudonocardiales</taxon>
        <taxon>Pseudonocardiaceae</taxon>
        <taxon>Amycolatopsis</taxon>
    </lineage>
</organism>
<dbReference type="OrthoDB" id="4541270at2"/>
<gene>
    <name evidence="2" type="ORF">SAMN05421835_12413</name>
</gene>
<accession>A0A1I4AHJ2</accession>
<sequence>MATPTITAAQGGNGPHQEQPLSGLTATAAHYAGWEWLVLRADDRLLLTTNERVSAVELPAAIGAEVQHYLTVRMLAGPVVALPGVPRRWLLLTESADESAPVNLVRLRARGALTHRCGTLVPLPPSRLESGVVTWQVPPSLDGPSLPPFTAVVAAVRAVTETVGLA</sequence>
<dbReference type="STRING" id="115433.SAMN05421835_12413"/>
<evidence type="ECO:0000256" key="1">
    <source>
        <dbReference type="SAM" id="MobiDB-lite"/>
    </source>
</evidence>
<evidence type="ECO:0008006" key="4">
    <source>
        <dbReference type="Google" id="ProtNLM"/>
    </source>
</evidence>
<protein>
    <recommendedName>
        <fullName evidence="4">Bifunctional DNA primase/polymerase, N-terminal</fullName>
    </recommendedName>
</protein>
<feature type="compositionally biased region" description="Polar residues" evidence="1">
    <location>
        <begin position="1"/>
        <end position="10"/>
    </location>
</feature>
<proteinExistence type="predicted"/>
<dbReference type="RefSeq" id="WP_091514143.1">
    <property type="nucleotide sequence ID" value="NZ_CBDQZW010000024.1"/>
</dbReference>